<keyword evidence="4" id="KW-0813">Transport</keyword>
<proteinExistence type="inferred from homology"/>
<keyword evidence="8" id="KW-0862">Zinc</keyword>
<organism evidence="14 15">
    <name type="scientific">Vibrio hippocampi</name>
    <dbReference type="NCBI Taxonomy" id="654686"/>
    <lineage>
        <taxon>Bacteria</taxon>
        <taxon>Pseudomonadati</taxon>
        <taxon>Pseudomonadota</taxon>
        <taxon>Gammaproteobacteria</taxon>
        <taxon>Vibrionales</taxon>
        <taxon>Vibrionaceae</taxon>
        <taxon>Vibrio</taxon>
    </lineage>
</organism>
<dbReference type="Proteomes" id="UP000838160">
    <property type="component" value="Unassembled WGS sequence"/>
</dbReference>
<evidence type="ECO:0000256" key="3">
    <source>
        <dbReference type="ARBA" id="ARBA00015915"/>
    </source>
</evidence>
<comment type="similarity">
    <text evidence="2">Belongs to the bacterial solute-binding protein 9 family.</text>
</comment>
<dbReference type="EMBL" id="CAKLCM010000002">
    <property type="protein sequence ID" value="CAH0525118.1"/>
    <property type="molecule type" value="Genomic_DNA"/>
</dbReference>
<dbReference type="InterPro" id="IPR050492">
    <property type="entry name" value="Bact_metal-bind_prot9"/>
</dbReference>
<evidence type="ECO:0000256" key="12">
    <source>
        <dbReference type="ARBA" id="ARBA00045516"/>
    </source>
</evidence>
<evidence type="ECO:0000313" key="15">
    <source>
        <dbReference type="Proteomes" id="UP000838160"/>
    </source>
</evidence>
<evidence type="ECO:0000256" key="13">
    <source>
        <dbReference type="SAM" id="SignalP"/>
    </source>
</evidence>
<comment type="caution">
    <text evidence="14">The sequence shown here is derived from an EMBL/GenBank/DDBJ whole genome shotgun (WGS) entry which is preliminary data.</text>
</comment>
<keyword evidence="6 13" id="KW-0732">Signal</keyword>
<comment type="function">
    <text evidence="12">Part of the ATP-binding cassette (ABC) transport system ZnuABC involved in zinc import. Binds zinc with high affinity and specificity and delivers it to the membrane permease for translocation into the cytoplasm.</text>
</comment>
<keyword evidence="15" id="KW-1185">Reference proteome</keyword>
<gene>
    <name evidence="14" type="primary">znuA</name>
    <name evidence="14" type="ORF">VHP8226_00784</name>
</gene>
<evidence type="ECO:0000256" key="1">
    <source>
        <dbReference type="ARBA" id="ARBA00004418"/>
    </source>
</evidence>
<protein>
    <recommendedName>
        <fullName evidence="3">High-affinity zinc uptake system protein ZnuA</fullName>
    </recommendedName>
</protein>
<keyword evidence="5" id="KW-0479">Metal-binding</keyword>
<evidence type="ECO:0000313" key="14">
    <source>
        <dbReference type="EMBL" id="CAH0525118.1"/>
    </source>
</evidence>
<keyword evidence="11" id="KW-1015">Disulfide bond</keyword>
<evidence type="ECO:0000256" key="6">
    <source>
        <dbReference type="ARBA" id="ARBA00022729"/>
    </source>
</evidence>
<dbReference type="PANTHER" id="PTHR42953:SF3">
    <property type="entry name" value="HIGH-AFFINITY ZINC UPTAKE SYSTEM PROTEIN ZNUA"/>
    <property type="match status" value="1"/>
</dbReference>
<keyword evidence="10" id="KW-0406">Ion transport</keyword>
<dbReference type="PANTHER" id="PTHR42953">
    <property type="entry name" value="HIGH-AFFINITY ZINC UPTAKE SYSTEM PROTEIN ZNUA-RELATED"/>
    <property type="match status" value="1"/>
</dbReference>
<keyword evidence="9" id="KW-0864">Zinc transport</keyword>
<dbReference type="SUPFAM" id="SSF53807">
    <property type="entry name" value="Helical backbone' metal receptor"/>
    <property type="match status" value="1"/>
</dbReference>
<evidence type="ECO:0000256" key="8">
    <source>
        <dbReference type="ARBA" id="ARBA00022833"/>
    </source>
</evidence>
<reference evidence="14" key="1">
    <citation type="submission" date="2021-12" db="EMBL/GenBank/DDBJ databases">
        <authorList>
            <person name="Rodrigo-Torres L."/>
            <person name="Arahal R. D."/>
            <person name="Lucena T."/>
        </authorList>
    </citation>
    <scope>NUCLEOTIDE SEQUENCE</scope>
    <source>
        <strain evidence="14">CECT 8226</strain>
    </source>
</reference>
<dbReference type="NCBIfam" id="NF007091">
    <property type="entry name" value="PRK09545.1"/>
    <property type="match status" value="1"/>
</dbReference>
<evidence type="ECO:0000256" key="7">
    <source>
        <dbReference type="ARBA" id="ARBA00022764"/>
    </source>
</evidence>
<dbReference type="CDD" id="cd01019">
    <property type="entry name" value="ZnuA"/>
    <property type="match status" value="1"/>
</dbReference>
<dbReference type="Pfam" id="PF01297">
    <property type="entry name" value="ZnuA"/>
    <property type="match status" value="1"/>
</dbReference>
<dbReference type="Gene3D" id="3.40.50.1980">
    <property type="entry name" value="Nitrogenase molybdenum iron protein domain"/>
    <property type="match status" value="2"/>
</dbReference>
<sequence length="294" mass="32571">MRRTMTLILMTAWYSVSAQALEVLNSIKPFEMITEELVLDAQSNSSLLATNASPHDYALKPSDIKRIDSSDLVIWFGPDLEGFLQKSLADKNKVLTIQDIEGVSLREFGSEEAHHDHDGHNHGSHDPHVWLGPEVSGQVAAAITAKLIQLDPSNQSAYEAKLAQFQSNLANKEAEIVAQLAPVKDEGYYVFHDAYAYFEHHFGLNNLGHFTVSPERRPGAKTLIGIKKTLRNDNVKCVFSEPQYTPAVVETVVRGTDTRIGQLDPLGTDIKVAKGSYFQFLQTIADSYTNCLGQ</sequence>
<evidence type="ECO:0000256" key="10">
    <source>
        <dbReference type="ARBA" id="ARBA00023065"/>
    </source>
</evidence>
<evidence type="ECO:0000256" key="5">
    <source>
        <dbReference type="ARBA" id="ARBA00022723"/>
    </source>
</evidence>
<feature type="signal peptide" evidence="13">
    <location>
        <begin position="1"/>
        <end position="20"/>
    </location>
</feature>
<evidence type="ECO:0000256" key="9">
    <source>
        <dbReference type="ARBA" id="ARBA00022906"/>
    </source>
</evidence>
<comment type="subcellular location">
    <subcellularLocation>
        <location evidence="1">Periplasm</location>
    </subcellularLocation>
</comment>
<evidence type="ECO:0000256" key="11">
    <source>
        <dbReference type="ARBA" id="ARBA00023157"/>
    </source>
</evidence>
<name>A0ABM8ZFN9_9VIBR</name>
<keyword evidence="7" id="KW-0574">Periplasm</keyword>
<evidence type="ECO:0000256" key="4">
    <source>
        <dbReference type="ARBA" id="ARBA00022448"/>
    </source>
</evidence>
<dbReference type="InterPro" id="IPR035520">
    <property type="entry name" value="ZnuA"/>
</dbReference>
<dbReference type="RefSeq" id="WP_237483814.1">
    <property type="nucleotide sequence ID" value="NZ_CAKLCM010000002.1"/>
</dbReference>
<feature type="chain" id="PRO_5046099536" description="High-affinity zinc uptake system protein ZnuA" evidence="13">
    <location>
        <begin position="21"/>
        <end position="294"/>
    </location>
</feature>
<accession>A0ABM8ZFN9</accession>
<dbReference type="InterPro" id="IPR006127">
    <property type="entry name" value="ZnuA-like"/>
</dbReference>
<evidence type="ECO:0000256" key="2">
    <source>
        <dbReference type="ARBA" id="ARBA00011028"/>
    </source>
</evidence>